<comment type="caution">
    <text evidence="2">The sequence shown here is derived from an EMBL/GenBank/DDBJ whole genome shotgun (WGS) entry which is preliminary data.</text>
</comment>
<dbReference type="EMBL" id="BSNJ01000008">
    <property type="protein sequence ID" value="GLQ21981.1"/>
    <property type="molecule type" value="Genomic_DNA"/>
</dbReference>
<organism evidence="2 3">
    <name type="scientific">Algimonas porphyrae</name>
    <dbReference type="NCBI Taxonomy" id="1128113"/>
    <lineage>
        <taxon>Bacteria</taxon>
        <taxon>Pseudomonadati</taxon>
        <taxon>Pseudomonadota</taxon>
        <taxon>Alphaproteobacteria</taxon>
        <taxon>Maricaulales</taxon>
        <taxon>Robiginitomaculaceae</taxon>
        <taxon>Algimonas</taxon>
    </lineage>
</organism>
<sequence length="197" mass="21166">MSQVKKMDGGWSVHESAYVDDNVEIGEGTSIWHFVHVLSGTRIGKNCSLGQNVMAGPDVTIGDGCKIQNNVALYKGVVLEDGVFCGPSMVFTNVTTPRSEVNRRNEYATTLVRKGATIGANATIVCGHELGEYCFIAAGAVVTRDVTPHAVMAGVPAKRIGWASHAGEMLKTDDKGDLVCPRTGDRYEERDGSLHRL</sequence>
<dbReference type="Gene3D" id="2.160.10.10">
    <property type="entry name" value="Hexapeptide repeat proteins"/>
    <property type="match status" value="1"/>
</dbReference>
<dbReference type="InterPro" id="IPR001451">
    <property type="entry name" value="Hexapep"/>
</dbReference>
<dbReference type="SUPFAM" id="SSF51161">
    <property type="entry name" value="Trimeric LpxA-like enzymes"/>
    <property type="match status" value="1"/>
</dbReference>
<accession>A0ABQ5V5X6</accession>
<name>A0ABQ5V5X6_9PROT</name>
<dbReference type="InterPro" id="IPR050179">
    <property type="entry name" value="Trans_hexapeptide_repeat"/>
</dbReference>
<comment type="similarity">
    <text evidence="1">Belongs to the transferase hexapeptide repeat family.</text>
</comment>
<reference evidence="2" key="2">
    <citation type="submission" date="2023-01" db="EMBL/GenBank/DDBJ databases">
        <title>Draft genome sequence of Algimonas porphyrae strain NBRC 108216.</title>
        <authorList>
            <person name="Sun Q."/>
            <person name="Mori K."/>
        </authorList>
    </citation>
    <scope>NUCLEOTIDE SEQUENCE</scope>
    <source>
        <strain evidence="2">NBRC 108216</strain>
    </source>
</reference>
<evidence type="ECO:0000313" key="2">
    <source>
        <dbReference type="EMBL" id="GLQ21981.1"/>
    </source>
</evidence>
<dbReference type="Pfam" id="PF14602">
    <property type="entry name" value="Hexapep_2"/>
    <property type="match status" value="1"/>
</dbReference>
<dbReference type="PANTHER" id="PTHR43300">
    <property type="entry name" value="ACETYLTRANSFERASE"/>
    <property type="match status" value="1"/>
</dbReference>
<dbReference type="InterPro" id="IPR011004">
    <property type="entry name" value="Trimer_LpxA-like_sf"/>
</dbReference>
<protein>
    <submittedName>
        <fullName evidence="2">N-acetyltransferase</fullName>
    </submittedName>
</protein>
<dbReference type="Proteomes" id="UP001161390">
    <property type="component" value="Unassembled WGS sequence"/>
</dbReference>
<keyword evidence="3" id="KW-1185">Reference proteome</keyword>
<proteinExistence type="inferred from homology"/>
<evidence type="ECO:0000256" key="1">
    <source>
        <dbReference type="ARBA" id="ARBA00007274"/>
    </source>
</evidence>
<reference evidence="2" key="1">
    <citation type="journal article" date="2014" name="Int. J. Syst. Evol. Microbiol.">
        <title>Complete genome of a new Firmicutes species belonging to the dominant human colonic microbiota ('Ruminococcus bicirculans') reveals two chromosomes and a selective capacity to utilize plant glucans.</title>
        <authorList>
            <consortium name="NISC Comparative Sequencing Program"/>
            <person name="Wegmann U."/>
            <person name="Louis P."/>
            <person name="Goesmann A."/>
            <person name="Henrissat B."/>
            <person name="Duncan S.H."/>
            <person name="Flint H.J."/>
        </authorList>
    </citation>
    <scope>NUCLEOTIDE SEQUENCE</scope>
    <source>
        <strain evidence="2">NBRC 108216</strain>
    </source>
</reference>
<evidence type="ECO:0000313" key="3">
    <source>
        <dbReference type="Proteomes" id="UP001161390"/>
    </source>
</evidence>
<dbReference type="RefSeq" id="WP_284374119.1">
    <property type="nucleotide sequence ID" value="NZ_BSNJ01000008.1"/>
</dbReference>
<dbReference type="PANTHER" id="PTHR43300:SF4">
    <property type="entry name" value="ACYL-[ACYL-CARRIER-PROTEIN]--UDP-N-ACETYLGLUCOSAMINE O-ACYLTRANSFERASE"/>
    <property type="match status" value="1"/>
</dbReference>
<dbReference type="Pfam" id="PF00132">
    <property type="entry name" value="Hexapep"/>
    <property type="match status" value="1"/>
</dbReference>
<gene>
    <name evidence="2" type="ORF">GCM10007854_29360</name>
</gene>
<dbReference type="CDD" id="cd03358">
    <property type="entry name" value="LbH_WxcM_N_like"/>
    <property type="match status" value="1"/>
</dbReference>